<dbReference type="EMBL" id="JAHRHJ020003655">
    <property type="protein sequence ID" value="KAH9291374.1"/>
    <property type="molecule type" value="Genomic_DNA"/>
</dbReference>
<dbReference type="SUPFAM" id="SSF52540">
    <property type="entry name" value="P-loop containing nucleoside triphosphate hydrolases"/>
    <property type="match status" value="1"/>
</dbReference>
<comment type="caution">
    <text evidence="7">The sequence shown here is derived from an EMBL/GenBank/DDBJ whole genome shotgun (WGS) entry which is preliminary data.</text>
</comment>
<evidence type="ECO:0000313" key="7">
    <source>
        <dbReference type="EMBL" id="KAH9291374.1"/>
    </source>
</evidence>
<evidence type="ECO:0000256" key="1">
    <source>
        <dbReference type="ARBA" id="ARBA00022741"/>
    </source>
</evidence>
<dbReference type="PANTHER" id="PTHR47961">
    <property type="entry name" value="DNA POLYMERASE THETA, PUTATIVE (AFU_ORTHOLOGUE AFUA_1G05260)-RELATED"/>
    <property type="match status" value="1"/>
</dbReference>
<evidence type="ECO:0000256" key="4">
    <source>
        <dbReference type="ARBA" id="ARBA00022840"/>
    </source>
</evidence>
<dbReference type="Pfam" id="PF07693">
    <property type="entry name" value="KAP_NTPase"/>
    <property type="match status" value="1"/>
</dbReference>
<dbReference type="Gene3D" id="3.40.50.300">
    <property type="entry name" value="P-loop containing nucleotide triphosphate hydrolases"/>
    <property type="match status" value="3"/>
</dbReference>
<organism evidence="7 8">
    <name type="scientific">Taxus chinensis</name>
    <name type="common">Chinese yew</name>
    <name type="synonym">Taxus wallichiana var. chinensis</name>
    <dbReference type="NCBI Taxonomy" id="29808"/>
    <lineage>
        <taxon>Eukaryota</taxon>
        <taxon>Viridiplantae</taxon>
        <taxon>Streptophyta</taxon>
        <taxon>Embryophyta</taxon>
        <taxon>Tracheophyta</taxon>
        <taxon>Spermatophyta</taxon>
        <taxon>Pinopsida</taxon>
        <taxon>Pinidae</taxon>
        <taxon>Conifers II</taxon>
        <taxon>Cupressales</taxon>
        <taxon>Taxaceae</taxon>
        <taxon>Taxus</taxon>
    </lineage>
</organism>
<dbReference type="GO" id="GO:0005634">
    <property type="term" value="C:nucleus"/>
    <property type="evidence" value="ECO:0007669"/>
    <property type="project" value="TreeGrafter"/>
</dbReference>
<keyword evidence="5" id="KW-0812">Transmembrane</keyword>
<accession>A0AA38C5E2</accession>
<name>A0AA38C5E2_TAXCH</name>
<gene>
    <name evidence="7" type="ORF">KI387_043433</name>
</gene>
<evidence type="ECO:0000256" key="2">
    <source>
        <dbReference type="ARBA" id="ARBA00022801"/>
    </source>
</evidence>
<keyword evidence="8" id="KW-1185">Reference proteome</keyword>
<keyword evidence="5" id="KW-1133">Transmembrane helix</keyword>
<keyword evidence="4" id="KW-0067">ATP-binding</keyword>
<feature type="non-terminal residue" evidence="7">
    <location>
        <position position="729"/>
    </location>
</feature>
<evidence type="ECO:0000256" key="5">
    <source>
        <dbReference type="SAM" id="Phobius"/>
    </source>
</evidence>
<proteinExistence type="predicted"/>
<protein>
    <recommendedName>
        <fullName evidence="6">KAP NTPase domain-containing protein</fullName>
    </recommendedName>
</protein>
<evidence type="ECO:0000313" key="8">
    <source>
        <dbReference type="Proteomes" id="UP000824469"/>
    </source>
</evidence>
<evidence type="ECO:0000256" key="3">
    <source>
        <dbReference type="ARBA" id="ARBA00022806"/>
    </source>
</evidence>
<keyword evidence="5" id="KW-0472">Membrane</keyword>
<keyword evidence="2" id="KW-0378">Hydrolase</keyword>
<dbReference type="AlphaFoldDB" id="A0AA38C5E2"/>
<keyword evidence="1" id="KW-0547">Nucleotide-binding</keyword>
<dbReference type="InterPro" id="IPR011646">
    <property type="entry name" value="KAP_P-loop"/>
</dbReference>
<dbReference type="PANTHER" id="PTHR47961:SF4">
    <property type="entry name" value="ACTIVATING SIGNAL COINTEGRATOR 1 COMPLEX SUBUNIT 3"/>
    <property type="match status" value="1"/>
</dbReference>
<feature type="transmembrane region" description="Helical" evidence="5">
    <location>
        <begin position="73"/>
        <end position="96"/>
    </location>
</feature>
<dbReference type="GO" id="GO:0004386">
    <property type="term" value="F:helicase activity"/>
    <property type="evidence" value="ECO:0007669"/>
    <property type="project" value="UniProtKB-KW"/>
</dbReference>
<keyword evidence="3" id="KW-0347">Helicase</keyword>
<feature type="domain" description="KAP NTPase" evidence="6">
    <location>
        <begin position="20"/>
        <end position="303"/>
    </location>
</feature>
<dbReference type="GO" id="GO:0016787">
    <property type="term" value="F:hydrolase activity"/>
    <property type="evidence" value="ECO:0007669"/>
    <property type="project" value="UniProtKB-KW"/>
</dbReference>
<dbReference type="InterPro" id="IPR050474">
    <property type="entry name" value="Hel308_SKI2-like"/>
</dbReference>
<dbReference type="InterPro" id="IPR027417">
    <property type="entry name" value="P-loop_NTPase"/>
</dbReference>
<sequence>MLKRTTLESQYLAFRGTPWILTIRYNAWHYRDEHEAWAGLAVTITKEIEQEMTRAQKFSTCWKYSWIKNSVNICLQIFLPCLLVTFLAGWVAWAAWTLLKEAKFKDLRYGSIPCTIIAIVWVVLRQVISVVKPVSTQMMGYIIKPDHTSRLGYQQQVISDINFLKGELGKKPHWFFSFISGEWCLNWFGLYPDNVENTCVPKFSAASENQLRIITFVDDLDRCEEKVILQVLSAINLVLAECKINVVLGMDKKMIERAVRRNFEDNDDKDLADKFICKIIQIPLSLPDPTDEESNRVLRHQLKYEPPVTTLAALDDGGDTDYGELDTDYEEEENVAEIPMQERIVVDIDASSQGLMEKVLHWLGHLLQILCLVAKKVLHWFQILCLLSCNLSSELREMHDELNEEEKLLTFSKGARLTREILLSNYTPEEAETLYKLKRFASGNQKLPREWKLLLHYCILTSNILSMIGKVYNLPGWKVELMAWIFVCWQWKHEMNILIKKAKAKAFNFRNVGLEQVCSDQRSPIALTAAAGLSEGGDGERGREWRGDREMENSWLKGQRQMLDLDSISFHQGGLLMAKKRCELPPGSFRTTSKGYEEVHVPALKQKPLAEGEELVKISDMPDWAEHAFRGMKQLSRVQSRVYETALFTAENLLLCAPTGAGKTRLVGLSATKPNYEDVALLLRVDKSKGLFYFDNSYRPYPLDQQYIGITVKKPLQRFQLMNEVCYEK</sequence>
<dbReference type="Proteomes" id="UP000824469">
    <property type="component" value="Unassembled WGS sequence"/>
</dbReference>
<evidence type="ECO:0000259" key="6">
    <source>
        <dbReference type="Pfam" id="PF07693"/>
    </source>
</evidence>
<dbReference type="GO" id="GO:0005524">
    <property type="term" value="F:ATP binding"/>
    <property type="evidence" value="ECO:0007669"/>
    <property type="project" value="UniProtKB-KW"/>
</dbReference>
<reference evidence="7 8" key="1">
    <citation type="journal article" date="2021" name="Nat. Plants">
        <title>The Taxus genome provides insights into paclitaxel biosynthesis.</title>
        <authorList>
            <person name="Xiong X."/>
            <person name="Gou J."/>
            <person name="Liao Q."/>
            <person name="Li Y."/>
            <person name="Zhou Q."/>
            <person name="Bi G."/>
            <person name="Li C."/>
            <person name="Du R."/>
            <person name="Wang X."/>
            <person name="Sun T."/>
            <person name="Guo L."/>
            <person name="Liang H."/>
            <person name="Lu P."/>
            <person name="Wu Y."/>
            <person name="Zhang Z."/>
            <person name="Ro D.K."/>
            <person name="Shang Y."/>
            <person name="Huang S."/>
            <person name="Yan J."/>
        </authorList>
    </citation>
    <scope>NUCLEOTIDE SEQUENCE [LARGE SCALE GENOMIC DNA]</scope>
    <source>
        <strain evidence="7">Ta-2019</strain>
    </source>
</reference>